<reference evidence="3" key="1">
    <citation type="journal article" date="2014" name="Int. J. Syst. Evol. Microbiol.">
        <title>Complete genome sequence of Corynebacterium casei LMG S-19264T (=DSM 44701T), isolated from a smear-ripened cheese.</title>
        <authorList>
            <consortium name="US DOE Joint Genome Institute (JGI-PGF)"/>
            <person name="Walter F."/>
            <person name="Albersmeier A."/>
            <person name="Kalinowski J."/>
            <person name="Ruckert C."/>
        </authorList>
    </citation>
    <scope>NUCLEOTIDE SEQUENCE</scope>
    <source>
        <strain evidence="3">CCM 7905</strain>
    </source>
</reference>
<proteinExistence type="inferred from homology"/>
<dbReference type="RefSeq" id="WP_188545928.1">
    <property type="nucleotide sequence ID" value="NZ_BMCU01000003.1"/>
</dbReference>
<reference evidence="3" key="2">
    <citation type="submission" date="2020-09" db="EMBL/GenBank/DDBJ databases">
        <authorList>
            <person name="Sun Q."/>
            <person name="Sedlacek I."/>
        </authorList>
    </citation>
    <scope>NUCLEOTIDE SEQUENCE</scope>
    <source>
        <strain evidence="3">CCM 7905</strain>
    </source>
</reference>
<gene>
    <name evidence="3" type="ORF">GCM10007304_33250</name>
</gene>
<sequence length="327" mass="33968">MNKSLLGAAVAAVLLLAGCSQSEPTAAPTAEPAVYPTGPVTMTAGATTGSGFDLTIRSVVDALQKEKIVDVPLPVENRPGGSGADFLATMIADHRGAGDQVAVTSLSMMVNQSRGTSKYGYDDVTMIARLMTEYYVVVTRPGSPFADLGDVLASMASDPSSVTVGAAFDDELPFALLVSAAGGDPSTVQYVTQEGGGDQNAALLSGEADVAIGGVSEFVDQVTSGSLDALGVLADNRLPGLDVPTAREQGLDVTLSNWRGLYGPPDMPANAVEYWQSALARMVETPTWMQTAERSKFTTTFMIGDDFQSFLAETQAAVETGLRAAPR</sequence>
<name>A0A917LEL7_9NOCA</name>
<dbReference type="AlphaFoldDB" id="A0A917LEL7"/>
<accession>A0A917LEL7</accession>
<dbReference type="SUPFAM" id="SSF53850">
    <property type="entry name" value="Periplasmic binding protein-like II"/>
    <property type="match status" value="1"/>
</dbReference>
<dbReference type="Gene3D" id="3.40.190.10">
    <property type="entry name" value="Periplasmic binding protein-like II"/>
    <property type="match status" value="1"/>
</dbReference>
<feature type="signal peptide" evidence="2">
    <location>
        <begin position="1"/>
        <end position="22"/>
    </location>
</feature>
<dbReference type="InterPro" id="IPR005064">
    <property type="entry name" value="BUG"/>
</dbReference>
<keyword evidence="2" id="KW-0732">Signal</keyword>
<dbReference type="PIRSF" id="PIRSF017082">
    <property type="entry name" value="YflP"/>
    <property type="match status" value="1"/>
</dbReference>
<comment type="caution">
    <text evidence="3">The sequence shown here is derived from an EMBL/GenBank/DDBJ whole genome shotgun (WGS) entry which is preliminary data.</text>
</comment>
<feature type="chain" id="PRO_5038992279" evidence="2">
    <location>
        <begin position="23"/>
        <end position="327"/>
    </location>
</feature>
<dbReference type="PANTHER" id="PTHR42928">
    <property type="entry name" value="TRICARBOXYLATE-BINDING PROTEIN"/>
    <property type="match status" value="1"/>
</dbReference>
<comment type="similarity">
    <text evidence="1">Belongs to the UPF0065 (bug) family.</text>
</comment>
<evidence type="ECO:0000256" key="1">
    <source>
        <dbReference type="ARBA" id="ARBA00006987"/>
    </source>
</evidence>
<dbReference type="PROSITE" id="PS51257">
    <property type="entry name" value="PROKAR_LIPOPROTEIN"/>
    <property type="match status" value="1"/>
</dbReference>
<dbReference type="InterPro" id="IPR042100">
    <property type="entry name" value="Bug_dom1"/>
</dbReference>
<evidence type="ECO:0000313" key="4">
    <source>
        <dbReference type="Proteomes" id="UP000654257"/>
    </source>
</evidence>
<dbReference type="PANTHER" id="PTHR42928:SF3">
    <property type="entry name" value="UPF0065 PROTEIN YFLP"/>
    <property type="match status" value="1"/>
</dbReference>
<dbReference type="Gene3D" id="3.40.190.150">
    <property type="entry name" value="Bordetella uptake gene, domain 1"/>
    <property type="match status" value="1"/>
</dbReference>
<protein>
    <submittedName>
        <fullName evidence="3">Tricarboxylic transport membrane protein</fullName>
    </submittedName>
</protein>
<organism evidence="3 4">
    <name type="scientific">Rhodococcoides trifolii</name>
    <dbReference type="NCBI Taxonomy" id="908250"/>
    <lineage>
        <taxon>Bacteria</taxon>
        <taxon>Bacillati</taxon>
        <taxon>Actinomycetota</taxon>
        <taxon>Actinomycetes</taxon>
        <taxon>Mycobacteriales</taxon>
        <taxon>Nocardiaceae</taxon>
        <taxon>Rhodococcoides</taxon>
    </lineage>
</organism>
<dbReference type="Pfam" id="PF03401">
    <property type="entry name" value="TctC"/>
    <property type="match status" value="1"/>
</dbReference>
<evidence type="ECO:0000256" key="2">
    <source>
        <dbReference type="SAM" id="SignalP"/>
    </source>
</evidence>
<dbReference type="EMBL" id="BMCU01000003">
    <property type="protein sequence ID" value="GGG16475.1"/>
    <property type="molecule type" value="Genomic_DNA"/>
</dbReference>
<dbReference type="Proteomes" id="UP000654257">
    <property type="component" value="Unassembled WGS sequence"/>
</dbReference>
<evidence type="ECO:0000313" key="3">
    <source>
        <dbReference type="EMBL" id="GGG16475.1"/>
    </source>
</evidence>
<dbReference type="CDD" id="cd07012">
    <property type="entry name" value="PBP2_Bug_TTT"/>
    <property type="match status" value="1"/>
</dbReference>
<keyword evidence="4" id="KW-1185">Reference proteome</keyword>